<feature type="region of interest" description="Disordered" evidence="2">
    <location>
        <begin position="98"/>
        <end position="154"/>
    </location>
</feature>
<reference evidence="3" key="1">
    <citation type="submission" date="2015-11" db="EMBL/GenBank/DDBJ databases">
        <title>De novo transcriptome assembly of four potential Pierce s Disease insect vectors from Arizona vineyards.</title>
        <authorList>
            <person name="Tassone E.E."/>
        </authorList>
    </citation>
    <scope>NUCLEOTIDE SEQUENCE</scope>
</reference>
<dbReference type="AlphaFoldDB" id="A0A1B6KI21"/>
<protein>
    <submittedName>
        <fullName evidence="3">Uncharacterized protein</fullName>
    </submittedName>
</protein>
<evidence type="ECO:0000313" key="3">
    <source>
        <dbReference type="EMBL" id="JAT11102.1"/>
    </source>
</evidence>
<feature type="coiled-coil region" evidence="1">
    <location>
        <begin position="8"/>
        <end position="42"/>
    </location>
</feature>
<feature type="non-terminal residue" evidence="3">
    <location>
        <position position="154"/>
    </location>
</feature>
<organism evidence="3">
    <name type="scientific">Graphocephala atropunctata</name>
    <dbReference type="NCBI Taxonomy" id="36148"/>
    <lineage>
        <taxon>Eukaryota</taxon>
        <taxon>Metazoa</taxon>
        <taxon>Ecdysozoa</taxon>
        <taxon>Arthropoda</taxon>
        <taxon>Hexapoda</taxon>
        <taxon>Insecta</taxon>
        <taxon>Pterygota</taxon>
        <taxon>Neoptera</taxon>
        <taxon>Paraneoptera</taxon>
        <taxon>Hemiptera</taxon>
        <taxon>Auchenorrhyncha</taxon>
        <taxon>Membracoidea</taxon>
        <taxon>Cicadellidae</taxon>
        <taxon>Cicadellinae</taxon>
        <taxon>Cicadellini</taxon>
        <taxon>Graphocephala</taxon>
    </lineage>
</organism>
<feature type="compositionally biased region" description="Low complexity" evidence="2">
    <location>
        <begin position="131"/>
        <end position="148"/>
    </location>
</feature>
<sequence>KLFLTQHLNDLQVNNSTLKHKCKEIEEQLQASLNANKLLSTQNDNLKSILNTTKEELQLKNNIIQTMKGEYEEIADKLTKQTQSVKSYLKNFLENIKPHRTQRSQQTPISTPSHPLTSGSRPTRNQELENTPYTLTTPPTSLSHPPTSGIRQTC</sequence>
<keyword evidence="1" id="KW-0175">Coiled coil</keyword>
<gene>
    <name evidence="3" type="ORF">g.4485</name>
</gene>
<evidence type="ECO:0000256" key="1">
    <source>
        <dbReference type="SAM" id="Coils"/>
    </source>
</evidence>
<dbReference type="EMBL" id="GEBQ01028875">
    <property type="protein sequence ID" value="JAT11102.1"/>
    <property type="molecule type" value="Transcribed_RNA"/>
</dbReference>
<feature type="compositionally biased region" description="Polar residues" evidence="2">
    <location>
        <begin position="103"/>
        <end position="129"/>
    </location>
</feature>
<accession>A0A1B6KI21</accession>
<proteinExistence type="predicted"/>
<evidence type="ECO:0000256" key="2">
    <source>
        <dbReference type="SAM" id="MobiDB-lite"/>
    </source>
</evidence>
<feature type="non-terminal residue" evidence="3">
    <location>
        <position position="1"/>
    </location>
</feature>
<name>A0A1B6KI21_9HEMI</name>